<evidence type="ECO:0000256" key="5">
    <source>
        <dbReference type="ARBA" id="ARBA00023002"/>
    </source>
</evidence>
<comment type="similarity">
    <text evidence="2">Belongs to the GMC oxidoreductase family.</text>
</comment>
<comment type="cofactor">
    <cofactor evidence="1 7">
        <name>FAD</name>
        <dbReference type="ChEBI" id="CHEBI:57692"/>
    </cofactor>
</comment>
<keyword evidence="4 7" id="KW-0274">FAD</keyword>
<feature type="binding site" evidence="7">
    <location>
        <position position="281"/>
    </location>
    <ligand>
        <name>FAD</name>
        <dbReference type="ChEBI" id="CHEBI:57692"/>
    </ligand>
</feature>
<gene>
    <name evidence="11" type="ORF">WG66_113</name>
</gene>
<keyword evidence="9" id="KW-0732">Signal</keyword>
<keyword evidence="3" id="KW-0285">Flavoprotein</keyword>
<reference evidence="11 12" key="1">
    <citation type="submission" date="2015-12" db="EMBL/GenBank/DDBJ databases">
        <title>Draft genome sequence of Moniliophthora roreri, the causal agent of frosty pod rot of cacao.</title>
        <authorList>
            <person name="Aime M.C."/>
            <person name="Diaz-Valderrama J.R."/>
            <person name="Kijpornyongpan T."/>
            <person name="Phillips-Mora W."/>
        </authorList>
    </citation>
    <scope>NUCLEOTIDE SEQUENCE [LARGE SCALE GENOMIC DNA]</scope>
    <source>
        <strain evidence="11 12">MCA 2952</strain>
    </source>
</reference>
<keyword evidence="5" id="KW-0560">Oxidoreductase</keyword>
<evidence type="ECO:0000256" key="6">
    <source>
        <dbReference type="PIRSR" id="PIRSR000137-1"/>
    </source>
</evidence>
<feature type="active site" description="Proton acceptor" evidence="6">
    <location>
        <position position="604"/>
    </location>
</feature>
<evidence type="ECO:0000256" key="9">
    <source>
        <dbReference type="SAM" id="SignalP"/>
    </source>
</evidence>
<evidence type="ECO:0000256" key="8">
    <source>
        <dbReference type="SAM" id="MobiDB-lite"/>
    </source>
</evidence>
<feature type="signal peptide" evidence="9">
    <location>
        <begin position="1"/>
        <end position="21"/>
    </location>
</feature>
<evidence type="ECO:0000259" key="10">
    <source>
        <dbReference type="PROSITE" id="PS00624"/>
    </source>
</evidence>
<dbReference type="Pfam" id="PF00732">
    <property type="entry name" value="GMC_oxred_N"/>
    <property type="match status" value="1"/>
</dbReference>
<dbReference type="InterPro" id="IPR012132">
    <property type="entry name" value="GMC_OxRdtase"/>
</dbReference>
<dbReference type="GO" id="GO:0050660">
    <property type="term" value="F:flavin adenine dinucleotide binding"/>
    <property type="evidence" value="ECO:0007669"/>
    <property type="project" value="InterPro"/>
</dbReference>
<dbReference type="SUPFAM" id="SSF54373">
    <property type="entry name" value="FAD-linked reductases, C-terminal domain"/>
    <property type="match status" value="1"/>
</dbReference>
<dbReference type="PIRSF" id="PIRSF000137">
    <property type="entry name" value="Alcohol_oxidase"/>
    <property type="match status" value="1"/>
</dbReference>
<feature type="compositionally biased region" description="Low complexity" evidence="8">
    <location>
        <begin position="631"/>
        <end position="650"/>
    </location>
</feature>
<feature type="domain" description="Glucose-methanol-choline oxidoreductase N-terminal" evidence="10">
    <location>
        <begin position="321"/>
        <end position="335"/>
    </location>
</feature>
<evidence type="ECO:0000313" key="12">
    <source>
        <dbReference type="Proteomes" id="UP000054988"/>
    </source>
</evidence>
<organism evidence="11 12">
    <name type="scientific">Moniliophthora roreri</name>
    <name type="common">Frosty pod rot fungus</name>
    <name type="synonym">Monilia roreri</name>
    <dbReference type="NCBI Taxonomy" id="221103"/>
    <lineage>
        <taxon>Eukaryota</taxon>
        <taxon>Fungi</taxon>
        <taxon>Dikarya</taxon>
        <taxon>Basidiomycota</taxon>
        <taxon>Agaricomycotina</taxon>
        <taxon>Agaricomycetes</taxon>
        <taxon>Agaricomycetidae</taxon>
        <taxon>Agaricales</taxon>
        <taxon>Marasmiineae</taxon>
        <taxon>Marasmiaceae</taxon>
        <taxon>Moniliophthora</taxon>
    </lineage>
</organism>
<proteinExistence type="inferred from homology"/>
<feature type="active site" description="Proton donor" evidence="6">
    <location>
        <position position="561"/>
    </location>
</feature>
<accession>A0A0W0GFI1</accession>
<dbReference type="AlphaFoldDB" id="A0A0W0GFI1"/>
<dbReference type="Gene3D" id="3.50.50.60">
    <property type="entry name" value="FAD/NAD(P)-binding domain"/>
    <property type="match status" value="1"/>
</dbReference>
<dbReference type="Gene3D" id="4.10.450.10">
    <property type="entry name" value="Glucose Oxidase, domain 2"/>
    <property type="match status" value="1"/>
</dbReference>
<dbReference type="InterPro" id="IPR027424">
    <property type="entry name" value="Glucose_Oxidase_domain_2"/>
</dbReference>
<dbReference type="InterPro" id="IPR007867">
    <property type="entry name" value="GMC_OxRtase_C"/>
</dbReference>
<dbReference type="Pfam" id="PF05199">
    <property type="entry name" value="GMC_oxred_C"/>
    <property type="match status" value="1"/>
</dbReference>
<evidence type="ECO:0000256" key="1">
    <source>
        <dbReference type="ARBA" id="ARBA00001974"/>
    </source>
</evidence>
<dbReference type="InterPro" id="IPR036188">
    <property type="entry name" value="FAD/NAD-bd_sf"/>
</dbReference>
<evidence type="ECO:0000256" key="7">
    <source>
        <dbReference type="PIRSR" id="PIRSR000137-2"/>
    </source>
</evidence>
<dbReference type="PANTHER" id="PTHR11552">
    <property type="entry name" value="GLUCOSE-METHANOL-CHOLINE GMC OXIDOREDUCTASE"/>
    <property type="match status" value="1"/>
</dbReference>
<dbReference type="SUPFAM" id="SSF51905">
    <property type="entry name" value="FAD/NAD(P)-binding domain"/>
    <property type="match status" value="1"/>
</dbReference>
<protein>
    <recommendedName>
        <fullName evidence="10">Glucose-methanol-choline oxidoreductase N-terminal domain-containing protein</fullName>
    </recommendedName>
</protein>
<dbReference type="GO" id="GO:0016614">
    <property type="term" value="F:oxidoreductase activity, acting on CH-OH group of donors"/>
    <property type="evidence" value="ECO:0007669"/>
    <property type="project" value="InterPro"/>
</dbReference>
<evidence type="ECO:0000256" key="4">
    <source>
        <dbReference type="ARBA" id="ARBA00022827"/>
    </source>
</evidence>
<name>A0A0W0GFI1_MONRR</name>
<evidence type="ECO:0000313" key="11">
    <source>
        <dbReference type="EMBL" id="KTB47306.1"/>
    </source>
</evidence>
<dbReference type="PANTHER" id="PTHR11552:SF218">
    <property type="entry name" value="GLUCOSE-METHANOL-CHOLINE OXIDOREDUCTASE N-TERMINAL DOMAIN-CONTAINING PROTEIN"/>
    <property type="match status" value="1"/>
</dbReference>
<feature type="region of interest" description="Disordered" evidence="8">
    <location>
        <begin position="627"/>
        <end position="650"/>
    </location>
</feature>
<dbReference type="EMBL" id="LATX01000058">
    <property type="protein sequence ID" value="KTB47306.1"/>
    <property type="molecule type" value="Genomic_DNA"/>
</dbReference>
<evidence type="ECO:0000256" key="3">
    <source>
        <dbReference type="ARBA" id="ARBA00022630"/>
    </source>
</evidence>
<dbReference type="eggNOG" id="KOG1238">
    <property type="taxonomic scope" value="Eukaryota"/>
</dbReference>
<comment type="caution">
    <text evidence="11">The sequence shown here is derived from an EMBL/GenBank/DDBJ whole genome shotgun (WGS) entry which is preliminary data.</text>
</comment>
<feature type="chain" id="PRO_5006902641" description="Glucose-methanol-choline oxidoreductase N-terminal domain-containing protein" evidence="9">
    <location>
        <begin position="22"/>
        <end position="677"/>
    </location>
</feature>
<dbReference type="Gene3D" id="3.30.560.10">
    <property type="entry name" value="Glucose Oxidase, domain 3"/>
    <property type="match status" value="1"/>
</dbReference>
<sequence length="677" mass="71687">MRSVRLLSAVLSLQSAVYVTCNPLLIHPTKRFAYAHAGDQLSDSYDFVIIGGGQAGLTLASRLSEDSNTTVLVIEAGDSGEAVQDQINTPSSTYFNSLTNSEYDYAYTTNSQQNLAGRSLPWARGKILGGSSAINGMYLVRPSQIEIDAWAAMMGNAEGANAWTWSEFDNAMKKSETFTPPKDDVKAMAKIEYTAASFGSSGPIHASYPGFTYDTIGDWNTALVNANIPANSDPGSGKNWGGFVANSFINPTNWTRSYSRSAYIDPLPPRPNLSILVKSTVTKINFASSDNLTATAVEFAETRDGEKHTVGVKREVILAGGAIGSPQVLMVSGVGPRDVLEAAGVQVVHELPGVGQHLQDHLSSTVIFKTNKDTSGSLHASGAVNTPEFLSFVNSAIAYVNSSYLFGSDENAATLKSQAEQAYSESLIPSNNAEVIAGGKAIYDVMTQKIFASEVGQIELLINMMFSGSISIGVGLQHPLSQGRLYINSSSAFDYPIIDPNYFSNPIDKTIMRQGIKIARLLGTLAPLSNALQEETQPGANVVTDQDIEQYLTGQVGTEYHPGCSCAMLPKEQGGVVDAKLRVYGLNNVRVADASVFPFGFAAHLGAPTYGLAEQAANIIRAQYNGAPAPGSSESSSSGSNSGNQSGSNGSNGALKLNWSRSSIIATVMVVLGALIA</sequence>
<dbReference type="PROSITE" id="PS00624">
    <property type="entry name" value="GMC_OXRED_2"/>
    <property type="match status" value="1"/>
</dbReference>
<dbReference type="Proteomes" id="UP000054988">
    <property type="component" value="Unassembled WGS sequence"/>
</dbReference>
<evidence type="ECO:0000256" key="2">
    <source>
        <dbReference type="ARBA" id="ARBA00010790"/>
    </source>
</evidence>
<dbReference type="InterPro" id="IPR000172">
    <property type="entry name" value="GMC_OxRdtase_N"/>
</dbReference>